<accession>A0A7V0Z6U5</accession>
<keyword evidence="4 10" id="KW-0963">Cytoplasm</keyword>
<dbReference type="HAMAP" id="MF_00005">
    <property type="entry name" value="Arg_succ_synth_type1"/>
    <property type="match status" value="1"/>
</dbReference>
<keyword evidence="7 10" id="KW-0028">Amino-acid biosynthesis</keyword>
<dbReference type="PANTHER" id="PTHR11587">
    <property type="entry name" value="ARGININOSUCCINATE SYNTHASE"/>
    <property type="match status" value="1"/>
</dbReference>
<dbReference type="UniPathway" id="UPA00068">
    <property type="reaction ID" value="UER00113"/>
</dbReference>
<dbReference type="GO" id="GO:0005524">
    <property type="term" value="F:ATP binding"/>
    <property type="evidence" value="ECO:0007669"/>
    <property type="project" value="UniProtKB-UniRule"/>
</dbReference>
<feature type="binding site" evidence="10">
    <location>
        <position position="117"/>
    </location>
    <ligand>
        <name>L-aspartate</name>
        <dbReference type="ChEBI" id="CHEBI:29991"/>
    </ligand>
</feature>
<dbReference type="Pfam" id="PF20979">
    <property type="entry name" value="Arginosuc_syn_C"/>
    <property type="match status" value="1"/>
</dbReference>
<feature type="binding site" evidence="10">
    <location>
        <position position="257"/>
    </location>
    <ligand>
        <name>L-citrulline</name>
        <dbReference type="ChEBI" id="CHEBI:57743"/>
    </ligand>
</feature>
<evidence type="ECO:0000256" key="4">
    <source>
        <dbReference type="ARBA" id="ARBA00022490"/>
    </source>
</evidence>
<dbReference type="CDD" id="cd01999">
    <property type="entry name" value="ASS"/>
    <property type="match status" value="1"/>
</dbReference>
<name>A0A7V0Z6U5_UNCW3</name>
<dbReference type="GO" id="GO:0005737">
    <property type="term" value="C:cytoplasm"/>
    <property type="evidence" value="ECO:0007669"/>
    <property type="project" value="UniProtKB-SubCell"/>
</dbReference>
<evidence type="ECO:0000259" key="11">
    <source>
        <dbReference type="Pfam" id="PF00764"/>
    </source>
</evidence>
<gene>
    <name evidence="10" type="primary">argG</name>
    <name evidence="13" type="ORF">ENP86_09025</name>
</gene>
<dbReference type="InterPro" id="IPR048267">
    <property type="entry name" value="Arginosuc_syn_N"/>
</dbReference>
<evidence type="ECO:0000256" key="9">
    <source>
        <dbReference type="ARBA" id="ARBA00022840"/>
    </source>
</evidence>
<feature type="binding site" evidence="10">
    <location>
        <position position="172"/>
    </location>
    <ligand>
        <name>L-citrulline</name>
        <dbReference type="ChEBI" id="CHEBI:57743"/>
    </ligand>
</feature>
<evidence type="ECO:0000256" key="5">
    <source>
        <dbReference type="ARBA" id="ARBA00022571"/>
    </source>
</evidence>
<dbReference type="InterPro" id="IPR001518">
    <property type="entry name" value="Arginosuc_synth"/>
</dbReference>
<evidence type="ECO:0000259" key="12">
    <source>
        <dbReference type="Pfam" id="PF20979"/>
    </source>
</evidence>
<evidence type="ECO:0000256" key="1">
    <source>
        <dbReference type="ARBA" id="ARBA00004967"/>
    </source>
</evidence>
<dbReference type="InterPro" id="IPR018223">
    <property type="entry name" value="Arginosuc_synth_CS"/>
</dbReference>
<dbReference type="Gene3D" id="3.90.1260.10">
    <property type="entry name" value="Argininosuccinate synthetase, chain A, domain 2"/>
    <property type="match status" value="1"/>
</dbReference>
<organism evidence="13">
    <name type="scientific">candidate division WOR-3 bacterium</name>
    <dbReference type="NCBI Taxonomy" id="2052148"/>
    <lineage>
        <taxon>Bacteria</taxon>
        <taxon>Bacteria division WOR-3</taxon>
    </lineage>
</organism>
<keyword evidence="5 10" id="KW-0055">Arginine biosynthesis</keyword>
<feature type="binding site" evidence="10">
    <location>
        <position position="269"/>
    </location>
    <ligand>
        <name>L-citrulline</name>
        <dbReference type="ChEBI" id="CHEBI:57743"/>
    </ligand>
</feature>
<feature type="binding site" evidence="10">
    <location>
        <position position="121"/>
    </location>
    <ligand>
        <name>L-citrulline</name>
        <dbReference type="ChEBI" id="CHEBI:57743"/>
    </ligand>
</feature>
<sequence length="413" mass="46318">MIKVLLAYSGGLDTTVAIKMIEEKYHMKVATLTIDVGQNEDMQGIRDKALTIGAVQAFIYDAREEFVQDYILPALKANALYEGVYPLATALARPLIVKHMVKIAEKIGATYIAHGCTGKGNDQVRFECGVAALNPDLKVIAPVREFNLKRDYEIEYARKNGIPVEEKKSVYSIDENLWGRSIECGPIEDETREPPEDAFLWTVSPQRAPDEPEYIEIEFDKGMPVALNNEPMGLVNLINKLNEIGGKQGVGRIDHIESRLVGIKSHEVYEVPAATILIKAHQDLEKLVLTRDVLHFKPILENLFAELVYSGLWFSPLREAISAFIEETQRNVSGTVRLKLYKGSVIVAGRHSENSLYLKNLATYEGIDEFDQNYSKGFIEIWSLPLKVNARVNCENKCSSNYSKVAVIQGEKI</sequence>
<feature type="binding site" evidence="10">
    <location>
        <position position="125"/>
    </location>
    <ligand>
        <name>L-citrulline</name>
        <dbReference type="ChEBI" id="CHEBI:57743"/>
    </ligand>
</feature>
<comment type="similarity">
    <text evidence="10">Belongs to the argininosuccinate synthase family. Type 1 subfamily.</text>
</comment>
<keyword evidence="9 10" id="KW-0067">ATP-binding</keyword>
<dbReference type="InterPro" id="IPR024074">
    <property type="entry name" value="AS_cat/multimer_dom_body"/>
</dbReference>
<feature type="binding site" evidence="10">
    <location>
        <position position="115"/>
    </location>
    <ligand>
        <name>ATP</name>
        <dbReference type="ChEBI" id="CHEBI:30616"/>
    </ligand>
</feature>
<evidence type="ECO:0000256" key="7">
    <source>
        <dbReference type="ARBA" id="ARBA00022605"/>
    </source>
</evidence>
<dbReference type="FunFam" id="3.40.50.620:FF:000038">
    <property type="entry name" value="Argininosuccinate synthase"/>
    <property type="match status" value="1"/>
</dbReference>
<dbReference type="FunFam" id="3.90.1260.10:FF:000007">
    <property type="entry name" value="Argininosuccinate synthase"/>
    <property type="match status" value="1"/>
</dbReference>
<dbReference type="GO" id="GO:0000053">
    <property type="term" value="P:argininosuccinate metabolic process"/>
    <property type="evidence" value="ECO:0007669"/>
    <property type="project" value="TreeGrafter"/>
</dbReference>
<comment type="caution">
    <text evidence="13">The sequence shown here is derived from an EMBL/GenBank/DDBJ whole genome shotgun (WGS) entry which is preliminary data.</text>
</comment>
<dbReference type="GO" id="GO:0006526">
    <property type="term" value="P:L-arginine biosynthetic process"/>
    <property type="evidence" value="ECO:0007669"/>
    <property type="project" value="UniProtKB-UniRule"/>
</dbReference>
<comment type="caution">
    <text evidence="10">Lacks conserved residue(s) required for the propagation of feature annotation.</text>
</comment>
<keyword evidence="8 10" id="KW-0547">Nucleotide-binding</keyword>
<keyword evidence="6 10" id="KW-0436">Ligase</keyword>
<evidence type="ECO:0000313" key="13">
    <source>
        <dbReference type="EMBL" id="HDY59677.1"/>
    </source>
</evidence>
<feature type="domain" description="Arginosuccinate synthase C-terminal" evidence="12">
    <location>
        <begin position="171"/>
        <end position="388"/>
    </location>
</feature>
<feature type="binding site" evidence="10">
    <location>
        <position position="85"/>
    </location>
    <ligand>
        <name>L-citrulline</name>
        <dbReference type="ChEBI" id="CHEBI:57743"/>
    </ligand>
</feature>
<comment type="subcellular location">
    <subcellularLocation>
        <location evidence="10">Cytoplasm</location>
    </subcellularLocation>
</comment>
<dbReference type="InterPro" id="IPR048268">
    <property type="entry name" value="Arginosuc_syn_C"/>
</dbReference>
<comment type="pathway">
    <text evidence="1 10">Amino-acid biosynthesis; L-arginine biosynthesis; L-arginine from L-ornithine and carbamoyl phosphate: step 2/3.</text>
</comment>
<dbReference type="PANTHER" id="PTHR11587:SF2">
    <property type="entry name" value="ARGININOSUCCINATE SYNTHASE"/>
    <property type="match status" value="1"/>
</dbReference>
<evidence type="ECO:0000256" key="10">
    <source>
        <dbReference type="HAMAP-Rule" id="MF_00005"/>
    </source>
</evidence>
<dbReference type="AlphaFoldDB" id="A0A7V0Z6U5"/>
<feature type="binding site" evidence="10">
    <location>
        <position position="181"/>
    </location>
    <ligand>
        <name>L-citrulline</name>
        <dbReference type="ChEBI" id="CHEBI:57743"/>
    </ligand>
</feature>
<dbReference type="InterPro" id="IPR014729">
    <property type="entry name" value="Rossmann-like_a/b/a_fold"/>
</dbReference>
<dbReference type="NCBIfam" id="NF001770">
    <property type="entry name" value="PRK00509.1"/>
    <property type="match status" value="1"/>
</dbReference>
<proteinExistence type="inferred from homology"/>
<evidence type="ECO:0000256" key="8">
    <source>
        <dbReference type="ARBA" id="ARBA00022741"/>
    </source>
</evidence>
<dbReference type="PROSITE" id="PS00564">
    <property type="entry name" value="ARGININOSUCCIN_SYN_1"/>
    <property type="match status" value="1"/>
</dbReference>
<evidence type="ECO:0000256" key="6">
    <source>
        <dbReference type="ARBA" id="ARBA00022598"/>
    </source>
</evidence>
<dbReference type="PROSITE" id="PS00565">
    <property type="entry name" value="ARGININOSUCCIN_SYN_2"/>
    <property type="match status" value="1"/>
</dbReference>
<dbReference type="NCBIfam" id="TIGR00032">
    <property type="entry name" value="argG"/>
    <property type="match status" value="1"/>
</dbReference>
<comment type="catalytic activity">
    <reaction evidence="10">
        <text>L-citrulline + L-aspartate + ATP = 2-(N(omega)-L-arginino)succinate + AMP + diphosphate + H(+)</text>
        <dbReference type="Rhea" id="RHEA:10932"/>
        <dbReference type="ChEBI" id="CHEBI:15378"/>
        <dbReference type="ChEBI" id="CHEBI:29991"/>
        <dbReference type="ChEBI" id="CHEBI:30616"/>
        <dbReference type="ChEBI" id="CHEBI:33019"/>
        <dbReference type="ChEBI" id="CHEBI:57472"/>
        <dbReference type="ChEBI" id="CHEBI:57743"/>
        <dbReference type="ChEBI" id="CHEBI:456215"/>
        <dbReference type="EC" id="6.3.4.5"/>
    </reaction>
</comment>
<dbReference type="InterPro" id="IPR023434">
    <property type="entry name" value="Arginosuc_synth_type_1_subfam"/>
</dbReference>
<feature type="binding site" evidence="10">
    <location>
        <position position="122"/>
    </location>
    <ligand>
        <name>L-aspartate</name>
        <dbReference type="ChEBI" id="CHEBI:29991"/>
    </ligand>
</feature>
<dbReference type="Gene3D" id="1.20.5.470">
    <property type="entry name" value="Single helix bin"/>
    <property type="match status" value="1"/>
</dbReference>
<feature type="domain" description="Arginosuccinate synthase-like N-terminal" evidence="11">
    <location>
        <begin position="3"/>
        <end position="163"/>
    </location>
</feature>
<dbReference type="SUPFAM" id="SSF69864">
    <property type="entry name" value="Argininosuccinate synthetase, C-terminal domain"/>
    <property type="match status" value="1"/>
</dbReference>
<dbReference type="GO" id="GO:0004055">
    <property type="term" value="F:argininosuccinate synthase activity"/>
    <property type="evidence" value="ECO:0007669"/>
    <property type="project" value="UniProtKB-UniRule"/>
</dbReference>
<feature type="binding site" evidence="10">
    <location>
        <begin position="7"/>
        <end position="15"/>
    </location>
    <ligand>
        <name>ATP</name>
        <dbReference type="ChEBI" id="CHEBI:30616"/>
    </ligand>
</feature>
<dbReference type="Pfam" id="PF00764">
    <property type="entry name" value="Arginosuc_synth"/>
    <property type="match status" value="1"/>
</dbReference>
<comment type="subunit">
    <text evidence="2 10">Homotetramer.</text>
</comment>
<evidence type="ECO:0000256" key="3">
    <source>
        <dbReference type="ARBA" id="ARBA00012286"/>
    </source>
</evidence>
<reference evidence="13" key="1">
    <citation type="journal article" date="2020" name="mSystems">
        <title>Genome- and Community-Level Interaction Insights into Carbon Utilization and Element Cycling Functions of Hydrothermarchaeota in Hydrothermal Sediment.</title>
        <authorList>
            <person name="Zhou Z."/>
            <person name="Liu Y."/>
            <person name="Xu W."/>
            <person name="Pan J."/>
            <person name="Luo Z.H."/>
            <person name="Li M."/>
        </authorList>
    </citation>
    <scope>NUCLEOTIDE SEQUENCE [LARGE SCALE GENOMIC DNA]</scope>
    <source>
        <strain evidence="13">SpSt-258</strain>
    </source>
</reference>
<dbReference type="Gene3D" id="3.40.50.620">
    <property type="entry name" value="HUPs"/>
    <property type="match status" value="1"/>
</dbReference>
<dbReference type="GO" id="GO:0000050">
    <property type="term" value="P:urea cycle"/>
    <property type="evidence" value="ECO:0007669"/>
    <property type="project" value="TreeGrafter"/>
</dbReference>
<dbReference type="SUPFAM" id="SSF52402">
    <property type="entry name" value="Adenine nucleotide alpha hydrolases-like"/>
    <property type="match status" value="1"/>
</dbReference>
<evidence type="ECO:0000256" key="2">
    <source>
        <dbReference type="ARBA" id="ARBA00011881"/>
    </source>
</evidence>
<protein>
    <recommendedName>
        <fullName evidence="3 10">Argininosuccinate synthase</fullName>
        <ecNumber evidence="3 10">6.3.4.5</ecNumber>
    </recommendedName>
    <alternativeName>
        <fullName evidence="10">Citrulline--aspartate ligase</fullName>
    </alternativeName>
</protein>
<dbReference type="EC" id="6.3.4.5" evidence="3 10"/>
<feature type="binding site" evidence="10">
    <location>
        <position position="121"/>
    </location>
    <ligand>
        <name>L-aspartate</name>
        <dbReference type="ChEBI" id="CHEBI:29991"/>
    </ligand>
</feature>
<dbReference type="EMBL" id="DSKY01000021">
    <property type="protein sequence ID" value="HDY59677.1"/>
    <property type="molecule type" value="Genomic_DNA"/>
</dbReference>